<gene>
    <name evidence="2" type="ORF">NCTC13652_01427</name>
</gene>
<evidence type="ECO:0000313" key="3">
    <source>
        <dbReference type="Proteomes" id="UP000277858"/>
    </source>
</evidence>
<reference evidence="2 3" key="1">
    <citation type="submission" date="2018-12" db="EMBL/GenBank/DDBJ databases">
        <authorList>
            <consortium name="Pathogen Informatics"/>
        </authorList>
    </citation>
    <scope>NUCLEOTIDE SEQUENCE [LARGE SCALE GENOMIC DNA]</scope>
    <source>
        <strain evidence="2 3">NCTC13652</strain>
    </source>
</reference>
<dbReference type="STRING" id="1122997.GCA_000425285_02310"/>
<dbReference type="Proteomes" id="UP000277858">
    <property type="component" value="Chromosome"/>
</dbReference>
<dbReference type="Gene3D" id="3.40.250.10">
    <property type="entry name" value="Rhodanese-like domain"/>
    <property type="match status" value="1"/>
</dbReference>
<dbReference type="SMART" id="SM00450">
    <property type="entry name" value="RHOD"/>
    <property type="match status" value="1"/>
</dbReference>
<protein>
    <submittedName>
        <fullName evidence="2">Molybdopterin biosynthesis protein MoeB</fullName>
    </submittedName>
</protein>
<proteinExistence type="predicted"/>
<accession>A0A3S4UR16</accession>
<dbReference type="InterPro" id="IPR001763">
    <property type="entry name" value="Rhodanese-like_dom"/>
</dbReference>
<dbReference type="Pfam" id="PF00581">
    <property type="entry name" value="Rhodanese"/>
    <property type="match status" value="1"/>
</dbReference>
<dbReference type="SUPFAM" id="SSF52821">
    <property type="entry name" value="Rhodanese/Cell cycle control phosphatase"/>
    <property type="match status" value="1"/>
</dbReference>
<dbReference type="AlphaFoldDB" id="A0A3S4UR16"/>
<feature type="domain" description="Rhodanese" evidence="1">
    <location>
        <begin position="35"/>
        <end position="130"/>
    </location>
</feature>
<dbReference type="InterPro" id="IPR036873">
    <property type="entry name" value="Rhodanese-like_dom_sf"/>
</dbReference>
<dbReference type="EMBL" id="LR134473">
    <property type="protein sequence ID" value="VEI03227.1"/>
    <property type="molecule type" value="Genomic_DNA"/>
</dbReference>
<keyword evidence="3" id="KW-1185">Reference proteome</keyword>
<name>A0A3S4UR16_9ACTN</name>
<dbReference type="CDD" id="cd00158">
    <property type="entry name" value="RHOD"/>
    <property type="match status" value="1"/>
</dbReference>
<evidence type="ECO:0000313" key="2">
    <source>
        <dbReference type="EMBL" id="VEI03227.1"/>
    </source>
</evidence>
<sequence length="135" mass="14434">MTHSPRITAMGLRNFLANRGMPTGGIDLPAALTVLANGGVLVDVRTLLEYEAGHAPGAHLVEAKELVDDPFTAVYGDDPLAEPDPHFVLVCDTGFRSGHLVQAIRDKGYDADFLTGGLRAWRQGGEILIPGPPRH</sequence>
<dbReference type="PROSITE" id="PS50206">
    <property type="entry name" value="RHODANESE_3"/>
    <property type="match status" value="1"/>
</dbReference>
<organism evidence="2 3">
    <name type="scientific">Acidipropionibacterium jensenii</name>
    <dbReference type="NCBI Taxonomy" id="1749"/>
    <lineage>
        <taxon>Bacteria</taxon>
        <taxon>Bacillati</taxon>
        <taxon>Actinomycetota</taxon>
        <taxon>Actinomycetes</taxon>
        <taxon>Propionibacteriales</taxon>
        <taxon>Propionibacteriaceae</taxon>
        <taxon>Acidipropionibacterium</taxon>
    </lineage>
</organism>
<evidence type="ECO:0000259" key="1">
    <source>
        <dbReference type="PROSITE" id="PS50206"/>
    </source>
</evidence>